<sequence length="106" mass="12340">MVSQNDILEYIRFENNTGNRLKDYSILTKFPDAKPVLRKMVRAGILESRRDYESNGPGQREGFRWYEITARGLDLMETARKCGENLREKIDNGLKRDALATELEEN</sequence>
<dbReference type="InterPro" id="IPR036390">
    <property type="entry name" value="WH_DNA-bd_sf"/>
</dbReference>
<dbReference type="SUPFAM" id="SSF46785">
    <property type="entry name" value="Winged helix' DNA-binding domain"/>
    <property type="match status" value="1"/>
</dbReference>
<dbReference type="EMBL" id="LAZR01009529">
    <property type="protein sequence ID" value="KKM72093.1"/>
    <property type="molecule type" value="Genomic_DNA"/>
</dbReference>
<name>A0A0F9JQZ3_9ZZZZ</name>
<reference evidence="1" key="1">
    <citation type="journal article" date="2015" name="Nature">
        <title>Complex archaea that bridge the gap between prokaryotes and eukaryotes.</title>
        <authorList>
            <person name="Spang A."/>
            <person name="Saw J.H."/>
            <person name="Jorgensen S.L."/>
            <person name="Zaremba-Niedzwiedzka K."/>
            <person name="Martijn J."/>
            <person name="Lind A.E."/>
            <person name="van Eijk R."/>
            <person name="Schleper C."/>
            <person name="Guy L."/>
            <person name="Ettema T.J."/>
        </authorList>
    </citation>
    <scope>NUCLEOTIDE SEQUENCE</scope>
</reference>
<accession>A0A0F9JQZ3</accession>
<comment type="caution">
    <text evidence="1">The sequence shown here is derived from an EMBL/GenBank/DDBJ whole genome shotgun (WGS) entry which is preliminary data.</text>
</comment>
<evidence type="ECO:0008006" key="2">
    <source>
        <dbReference type="Google" id="ProtNLM"/>
    </source>
</evidence>
<dbReference type="Gene3D" id="1.10.10.10">
    <property type="entry name" value="Winged helix-like DNA-binding domain superfamily/Winged helix DNA-binding domain"/>
    <property type="match status" value="1"/>
</dbReference>
<evidence type="ECO:0000313" key="1">
    <source>
        <dbReference type="EMBL" id="KKM72093.1"/>
    </source>
</evidence>
<proteinExistence type="predicted"/>
<dbReference type="InterPro" id="IPR036388">
    <property type="entry name" value="WH-like_DNA-bd_sf"/>
</dbReference>
<dbReference type="AlphaFoldDB" id="A0A0F9JQZ3"/>
<protein>
    <recommendedName>
        <fullName evidence="2">ArnR1-like winged helix-turn-helix domain-containing protein</fullName>
    </recommendedName>
</protein>
<gene>
    <name evidence="1" type="ORF">LCGC14_1423940</name>
</gene>
<organism evidence="1">
    <name type="scientific">marine sediment metagenome</name>
    <dbReference type="NCBI Taxonomy" id="412755"/>
    <lineage>
        <taxon>unclassified sequences</taxon>
        <taxon>metagenomes</taxon>
        <taxon>ecological metagenomes</taxon>
    </lineage>
</organism>